<dbReference type="GeneID" id="29419402"/>
<feature type="transmembrane region" description="Helical" evidence="10">
    <location>
        <begin position="12"/>
        <end position="35"/>
    </location>
</feature>
<evidence type="ECO:0000256" key="3">
    <source>
        <dbReference type="ARBA" id="ARBA00022448"/>
    </source>
</evidence>
<dbReference type="SUPFAM" id="SSF81330">
    <property type="entry name" value="Gated mechanosensitive channel"/>
    <property type="match status" value="1"/>
</dbReference>
<evidence type="ECO:0000256" key="4">
    <source>
        <dbReference type="ARBA" id="ARBA00022475"/>
    </source>
</evidence>
<evidence type="ECO:0000256" key="5">
    <source>
        <dbReference type="ARBA" id="ARBA00022692"/>
    </source>
</evidence>
<dbReference type="OrthoDB" id="9810350at2"/>
<reference evidence="11 12" key="1">
    <citation type="journal article" date="2015" name="Genome Announc.">
        <title>Draft Genome Sequence of Clostridium tyrobutyricum Strain DIVETGP, Isolated from Cow's Milk for Grana Padano Production.</title>
        <authorList>
            <person name="Soggiu A."/>
            <person name="Piras C."/>
            <person name="Gaiarsa S."/>
            <person name="Sassera D."/>
            <person name="Roncada P."/>
            <person name="Bendixen E."/>
            <person name="Brasca M."/>
            <person name="Bonizzi L."/>
        </authorList>
    </citation>
    <scope>NUCLEOTIDE SEQUENCE [LARGE SCALE GENOMIC DNA]</scope>
    <source>
        <strain evidence="11 12">DIVETGP</strain>
    </source>
</reference>
<keyword evidence="5 10" id="KW-0812">Transmembrane</keyword>
<comment type="subunit">
    <text evidence="10">Homopentamer.</text>
</comment>
<evidence type="ECO:0000256" key="8">
    <source>
        <dbReference type="ARBA" id="ARBA00023136"/>
    </source>
</evidence>
<dbReference type="PROSITE" id="PS01327">
    <property type="entry name" value="MSCL"/>
    <property type="match status" value="1"/>
</dbReference>
<keyword evidence="6 10" id="KW-1133">Transmembrane helix</keyword>
<evidence type="ECO:0000313" key="12">
    <source>
        <dbReference type="Proteomes" id="UP000019482"/>
    </source>
</evidence>
<keyword evidence="7 10" id="KW-0406">Ion transport</keyword>
<dbReference type="PANTHER" id="PTHR30266:SF2">
    <property type="entry name" value="LARGE-CONDUCTANCE MECHANOSENSITIVE CHANNEL"/>
    <property type="match status" value="1"/>
</dbReference>
<feature type="transmembrane region" description="Helical" evidence="10">
    <location>
        <begin position="80"/>
        <end position="101"/>
    </location>
</feature>
<dbReference type="InterPro" id="IPR036019">
    <property type="entry name" value="MscL_channel"/>
</dbReference>
<organism evidence="11 12">
    <name type="scientific">Clostridium tyrobutyricum DIVETGP</name>
    <dbReference type="NCBI Taxonomy" id="1408889"/>
    <lineage>
        <taxon>Bacteria</taxon>
        <taxon>Bacillati</taxon>
        <taxon>Bacillota</taxon>
        <taxon>Clostridia</taxon>
        <taxon>Eubacteriales</taxon>
        <taxon>Clostridiaceae</taxon>
        <taxon>Clostridium</taxon>
    </lineage>
</organism>
<evidence type="ECO:0000256" key="1">
    <source>
        <dbReference type="ARBA" id="ARBA00004651"/>
    </source>
</evidence>
<evidence type="ECO:0000256" key="10">
    <source>
        <dbReference type="HAMAP-Rule" id="MF_00115"/>
    </source>
</evidence>
<dbReference type="InterPro" id="IPR037673">
    <property type="entry name" value="MSC/AndL"/>
</dbReference>
<dbReference type="InterPro" id="IPR019823">
    <property type="entry name" value="Mechanosensitive_channel_CS"/>
</dbReference>
<dbReference type="NCBIfam" id="NF010557">
    <property type="entry name" value="PRK13952.1"/>
    <property type="match status" value="1"/>
</dbReference>
<keyword evidence="9 10" id="KW-0407">Ion channel</keyword>
<dbReference type="Gene3D" id="1.10.1200.120">
    <property type="entry name" value="Large-conductance mechanosensitive channel, MscL, domain 1"/>
    <property type="match status" value="1"/>
</dbReference>
<evidence type="ECO:0000313" key="11">
    <source>
        <dbReference type="EMBL" id="CDL92002.1"/>
    </source>
</evidence>
<dbReference type="NCBIfam" id="TIGR00220">
    <property type="entry name" value="mscL"/>
    <property type="match status" value="1"/>
</dbReference>
<keyword evidence="8 10" id="KW-0472">Membrane</keyword>
<dbReference type="HAMAP" id="MF_00115">
    <property type="entry name" value="MscL"/>
    <property type="match status" value="1"/>
</dbReference>
<sequence length="144" mass="15876">MLKEFRKFAMKGNIVDLAVGVVIGGAFGKIVSSLVSDIIMPLVGLLIGKVDFSNLFITLGNGHFDTIAEAKKAGVPTLNYGVFINNIIDFLIISFSIFIVIRQITRFTSRKEEEEASNTKKCKYCLSEIPLEATRCPHCTSKLD</sequence>
<dbReference type="PANTHER" id="PTHR30266">
    <property type="entry name" value="MECHANOSENSITIVE CHANNEL MSCL"/>
    <property type="match status" value="1"/>
</dbReference>
<dbReference type="Proteomes" id="UP000019482">
    <property type="component" value="Unassembled WGS sequence"/>
</dbReference>
<keyword evidence="3 10" id="KW-0813">Transport</keyword>
<comment type="function">
    <text evidence="10">Channel that opens in response to stretch forces in the membrane lipid bilayer. May participate in the regulation of osmotic pressure changes within the cell.</text>
</comment>
<dbReference type="RefSeq" id="WP_017752358.1">
    <property type="nucleotide sequence ID" value="NZ_CBXI010000038.1"/>
</dbReference>
<name>W6NIZ8_CLOTY</name>
<protein>
    <recommendedName>
        <fullName evidence="10">Large-conductance mechanosensitive channel</fullName>
    </recommendedName>
</protein>
<dbReference type="NCBIfam" id="NF001843">
    <property type="entry name" value="PRK00567.1-4"/>
    <property type="match status" value="1"/>
</dbReference>
<comment type="subcellular location">
    <subcellularLocation>
        <location evidence="1 10">Cell membrane</location>
        <topology evidence="1 10">Multi-pass membrane protein</topology>
    </subcellularLocation>
</comment>
<evidence type="ECO:0000256" key="6">
    <source>
        <dbReference type="ARBA" id="ARBA00022989"/>
    </source>
</evidence>
<dbReference type="PRINTS" id="PR01264">
    <property type="entry name" value="MECHCHANNEL"/>
</dbReference>
<evidence type="ECO:0000256" key="7">
    <source>
        <dbReference type="ARBA" id="ARBA00023065"/>
    </source>
</evidence>
<proteinExistence type="inferred from homology"/>
<dbReference type="GO" id="GO:0008381">
    <property type="term" value="F:mechanosensitive monoatomic ion channel activity"/>
    <property type="evidence" value="ECO:0007669"/>
    <property type="project" value="UniProtKB-UniRule"/>
</dbReference>
<dbReference type="EMBL" id="CBXI010000038">
    <property type="protein sequence ID" value="CDL92002.1"/>
    <property type="molecule type" value="Genomic_DNA"/>
</dbReference>
<gene>
    <name evidence="10" type="primary">mscL</name>
    <name evidence="11" type="ORF">CTDIVETGP_2072</name>
</gene>
<dbReference type="GO" id="GO:0005886">
    <property type="term" value="C:plasma membrane"/>
    <property type="evidence" value="ECO:0007669"/>
    <property type="project" value="UniProtKB-SubCell"/>
</dbReference>
<keyword evidence="12" id="KW-1185">Reference proteome</keyword>
<keyword evidence="4 10" id="KW-1003">Cell membrane</keyword>
<dbReference type="InterPro" id="IPR001185">
    <property type="entry name" value="MS_channel"/>
</dbReference>
<evidence type="ECO:0000256" key="9">
    <source>
        <dbReference type="ARBA" id="ARBA00023303"/>
    </source>
</evidence>
<comment type="similarity">
    <text evidence="2 10">Belongs to the MscL family.</text>
</comment>
<dbReference type="Pfam" id="PF01741">
    <property type="entry name" value="MscL"/>
    <property type="match status" value="1"/>
</dbReference>
<accession>W6NIZ8</accession>
<evidence type="ECO:0000256" key="2">
    <source>
        <dbReference type="ARBA" id="ARBA00007254"/>
    </source>
</evidence>
<comment type="caution">
    <text evidence="11">The sequence shown here is derived from an EMBL/GenBank/DDBJ whole genome shotgun (WGS) entry which is preliminary data.</text>
</comment>
<dbReference type="AlphaFoldDB" id="W6NIZ8"/>